<feature type="compositionally biased region" description="Low complexity" evidence="1">
    <location>
        <begin position="51"/>
        <end position="68"/>
    </location>
</feature>
<feature type="compositionally biased region" description="Pro residues" evidence="1">
    <location>
        <begin position="579"/>
        <end position="592"/>
    </location>
</feature>
<evidence type="ECO:0000256" key="1">
    <source>
        <dbReference type="SAM" id="MobiDB-lite"/>
    </source>
</evidence>
<feature type="region of interest" description="Disordered" evidence="1">
    <location>
        <begin position="659"/>
        <end position="776"/>
    </location>
</feature>
<feature type="domain" description="DUF7820" evidence="2">
    <location>
        <begin position="387"/>
        <end position="616"/>
    </location>
</feature>
<evidence type="ECO:0000313" key="4">
    <source>
        <dbReference type="Proteomes" id="UP001304895"/>
    </source>
</evidence>
<feature type="compositionally biased region" description="Basic and acidic residues" evidence="1">
    <location>
        <begin position="236"/>
        <end position="247"/>
    </location>
</feature>
<dbReference type="Proteomes" id="UP001304895">
    <property type="component" value="Unassembled WGS sequence"/>
</dbReference>
<feature type="region of interest" description="Disordered" evidence="1">
    <location>
        <begin position="518"/>
        <end position="546"/>
    </location>
</feature>
<feature type="compositionally biased region" description="Pro residues" evidence="1">
    <location>
        <begin position="750"/>
        <end position="761"/>
    </location>
</feature>
<name>A0AAN6ZE08_9PEZI</name>
<feature type="domain" description="DUF7820" evidence="2">
    <location>
        <begin position="741"/>
        <end position="870"/>
    </location>
</feature>
<dbReference type="AlphaFoldDB" id="A0AAN6ZE08"/>
<sequence>MYPDSSGAGELERRNSTRNSFGLSLDDGDVEHDFLVADGFRPIRPDAQMESSTLTPSASSFSSGASTLVGDDSSDAPSMAGRPLSPSKPHTPQFALVLRLEPSGLRRHATDSTRSTASTAYIPADTPYRGPTRPSHPYEMYPQNVKLARTLSVRTSSTALSSESSYAGPMAPSHPSGLYLQSDGAGPDAVQAATIPLGFRGLPDQYQRQLGPDGEDVGDMIGPDGHTERLPPYTRYPDEAHVSESRATDGPPGAVRGGSTISSAASSVPSPTIANVPGAGGMGMATRNPAFESTDDLHLQRSHSSRSYTSDDTQRCIKLYDGGMSEKGMPVGKWETWLRRRLCGVIPYRAIILTIVALVVMASISGAVIGTFVARQNKSSHEDVPSEPTFEAIPIPTPSDLAALPLGTYGMPLTSMSTRVSSTCFQDPALSRAWNCHPAISSLQLTVSKTNADYGVTLDCNQSLTLQNNVYSWGQQPPLIPKPVGLQLVRDMFEPSRGPAWFTLLSYNKTVIIPESWLGSAGSTSSPQQKARRAVTLGSGMPTRKGLAQRGDKAWICNWPETYLELFIYAQQNSNPPDWKQPPPIFSSPTPTPSSSSSAPSSPSSSASSLPPFTSPPPNSIPAPITINGAYQSYTGGSYPPGGEGASGGVGFGGQELAATATSSPRGSGSGSAGFGGQELDATAASSPRGSGSGNAGLSGQELDATPTSGPRGYWPPPQNLAQQHTGPPPDGSFAAAAATTTASASLDPNPAPPATPPAPWGPIDTADSHVPPYPRALKLEERRAPPAGAPLPRCTQVEIQGVNEEAKAVVDDAGSPVVVDILETEPRAGAPVDGAGSRRRARWDRAQRHSPLVARDDVPDISPCGCMWYLT</sequence>
<accession>A0AAN6ZE08</accession>
<evidence type="ECO:0000313" key="3">
    <source>
        <dbReference type="EMBL" id="KAK4134872.1"/>
    </source>
</evidence>
<reference evidence="3" key="1">
    <citation type="journal article" date="2023" name="Mol. Phylogenet. Evol.">
        <title>Genome-scale phylogeny and comparative genomics of the fungal order Sordariales.</title>
        <authorList>
            <person name="Hensen N."/>
            <person name="Bonometti L."/>
            <person name="Westerberg I."/>
            <person name="Brannstrom I.O."/>
            <person name="Guillou S."/>
            <person name="Cros-Aarteil S."/>
            <person name="Calhoun S."/>
            <person name="Haridas S."/>
            <person name="Kuo A."/>
            <person name="Mondo S."/>
            <person name="Pangilinan J."/>
            <person name="Riley R."/>
            <person name="LaButti K."/>
            <person name="Andreopoulos B."/>
            <person name="Lipzen A."/>
            <person name="Chen C."/>
            <person name="Yan M."/>
            <person name="Daum C."/>
            <person name="Ng V."/>
            <person name="Clum A."/>
            <person name="Steindorff A."/>
            <person name="Ohm R.A."/>
            <person name="Martin F."/>
            <person name="Silar P."/>
            <person name="Natvig D.O."/>
            <person name="Lalanne C."/>
            <person name="Gautier V."/>
            <person name="Ament-Velasquez S.L."/>
            <person name="Kruys A."/>
            <person name="Hutchinson M.I."/>
            <person name="Powell A.J."/>
            <person name="Barry K."/>
            <person name="Miller A.N."/>
            <person name="Grigoriev I.V."/>
            <person name="Debuchy R."/>
            <person name="Gladieux P."/>
            <person name="Hiltunen Thoren M."/>
            <person name="Johannesson H."/>
        </authorList>
    </citation>
    <scope>NUCLEOTIDE SEQUENCE</scope>
    <source>
        <strain evidence="3">CBS 123565</strain>
    </source>
</reference>
<reference evidence="3" key="2">
    <citation type="submission" date="2023-05" db="EMBL/GenBank/DDBJ databases">
        <authorList>
            <consortium name="Lawrence Berkeley National Laboratory"/>
            <person name="Steindorff A."/>
            <person name="Hensen N."/>
            <person name="Bonometti L."/>
            <person name="Westerberg I."/>
            <person name="Brannstrom I.O."/>
            <person name="Guillou S."/>
            <person name="Cros-Aarteil S."/>
            <person name="Calhoun S."/>
            <person name="Haridas S."/>
            <person name="Kuo A."/>
            <person name="Mondo S."/>
            <person name="Pangilinan J."/>
            <person name="Riley R."/>
            <person name="Labutti K."/>
            <person name="Andreopoulos B."/>
            <person name="Lipzen A."/>
            <person name="Chen C."/>
            <person name="Yanf M."/>
            <person name="Daum C."/>
            <person name="Ng V."/>
            <person name="Clum A."/>
            <person name="Ohm R."/>
            <person name="Martin F."/>
            <person name="Silar P."/>
            <person name="Natvig D."/>
            <person name="Lalanne C."/>
            <person name="Gautier V."/>
            <person name="Ament-Velasquez S.L."/>
            <person name="Kruys A."/>
            <person name="Hutchinson M.I."/>
            <person name="Powell A.J."/>
            <person name="Barry K."/>
            <person name="Miller A.N."/>
            <person name="Grigoriev I.V."/>
            <person name="Debuchy R."/>
            <person name="Gladieux P."/>
            <person name="Thoren M.H."/>
            <person name="Johannesson H."/>
        </authorList>
    </citation>
    <scope>NUCLEOTIDE SEQUENCE</scope>
    <source>
        <strain evidence="3">CBS 123565</strain>
    </source>
</reference>
<feature type="region of interest" description="Disordered" evidence="1">
    <location>
        <begin position="1"/>
        <end position="27"/>
    </location>
</feature>
<dbReference type="InterPro" id="IPR056722">
    <property type="entry name" value="DUF7820"/>
</dbReference>
<feature type="region of interest" description="Disordered" evidence="1">
    <location>
        <begin position="222"/>
        <end position="310"/>
    </location>
</feature>
<feature type="compositionally biased region" description="Low complexity" evidence="1">
    <location>
        <begin position="735"/>
        <end position="746"/>
    </location>
</feature>
<feature type="compositionally biased region" description="Low complexity" evidence="1">
    <location>
        <begin position="257"/>
        <end position="273"/>
    </location>
</feature>
<dbReference type="Pfam" id="PF25130">
    <property type="entry name" value="DUF7820"/>
    <property type="match status" value="2"/>
</dbReference>
<evidence type="ECO:0000259" key="2">
    <source>
        <dbReference type="Pfam" id="PF25130"/>
    </source>
</evidence>
<gene>
    <name evidence="3" type="ORF">BT67DRAFT_284335</name>
</gene>
<dbReference type="EMBL" id="MU853407">
    <property type="protein sequence ID" value="KAK4134872.1"/>
    <property type="molecule type" value="Genomic_DNA"/>
</dbReference>
<dbReference type="PANTHER" id="PTHR42078:SF1">
    <property type="entry name" value="GLUCAN 1, 4-ALPHA-GLUCOSIDASE"/>
    <property type="match status" value="1"/>
</dbReference>
<protein>
    <recommendedName>
        <fullName evidence="2">DUF7820 domain-containing protein</fullName>
    </recommendedName>
</protein>
<feature type="compositionally biased region" description="Gly residues" evidence="1">
    <location>
        <begin position="668"/>
        <end position="677"/>
    </location>
</feature>
<dbReference type="PANTHER" id="PTHR42078">
    <property type="entry name" value="GLUCAN 1, 4-ALPHA-GLUCOSIDASE"/>
    <property type="match status" value="1"/>
</dbReference>
<feature type="region of interest" description="Disordered" evidence="1">
    <location>
        <begin position="43"/>
        <end position="91"/>
    </location>
</feature>
<organism evidence="3 4">
    <name type="scientific">Trichocladium antarcticum</name>
    <dbReference type="NCBI Taxonomy" id="1450529"/>
    <lineage>
        <taxon>Eukaryota</taxon>
        <taxon>Fungi</taxon>
        <taxon>Dikarya</taxon>
        <taxon>Ascomycota</taxon>
        <taxon>Pezizomycotina</taxon>
        <taxon>Sordariomycetes</taxon>
        <taxon>Sordariomycetidae</taxon>
        <taxon>Sordariales</taxon>
        <taxon>Chaetomiaceae</taxon>
        <taxon>Trichocladium</taxon>
    </lineage>
</organism>
<keyword evidence="4" id="KW-1185">Reference proteome</keyword>
<feature type="region of interest" description="Disordered" evidence="1">
    <location>
        <begin position="577"/>
        <end position="626"/>
    </location>
</feature>
<proteinExistence type="predicted"/>
<feature type="compositionally biased region" description="Low complexity" evidence="1">
    <location>
        <begin position="593"/>
        <end position="612"/>
    </location>
</feature>
<comment type="caution">
    <text evidence="3">The sequence shown here is derived from an EMBL/GenBank/DDBJ whole genome shotgun (WGS) entry which is preliminary data.</text>
</comment>